<dbReference type="AlphaFoldDB" id="A0A645CB54"/>
<gene>
    <name evidence="2" type="ORF">SDC9_121139</name>
</gene>
<feature type="compositionally biased region" description="Basic and acidic residues" evidence="1">
    <location>
        <begin position="130"/>
        <end position="141"/>
    </location>
</feature>
<accession>A0A645CB54</accession>
<feature type="compositionally biased region" description="Basic and acidic residues" evidence="1">
    <location>
        <begin position="67"/>
        <end position="85"/>
    </location>
</feature>
<feature type="compositionally biased region" description="Basic and acidic residues" evidence="1">
    <location>
        <begin position="43"/>
        <end position="52"/>
    </location>
</feature>
<organism evidence="2">
    <name type="scientific">bioreactor metagenome</name>
    <dbReference type="NCBI Taxonomy" id="1076179"/>
    <lineage>
        <taxon>unclassified sequences</taxon>
        <taxon>metagenomes</taxon>
        <taxon>ecological metagenomes</taxon>
    </lineage>
</organism>
<reference evidence="2" key="1">
    <citation type="submission" date="2019-08" db="EMBL/GenBank/DDBJ databases">
        <authorList>
            <person name="Kucharzyk K."/>
            <person name="Murdoch R.W."/>
            <person name="Higgins S."/>
            <person name="Loffler F."/>
        </authorList>
    </citation>
    <scope>NUCLEOTIDE SEQUENCE</scope>
</reference>
<feature type="compositionally biased region" description="Basic residues" evidence="1">
    <location>
        <begin position="20"/>
        <end position="42"/>
    </location>
</feature>
<feature type="region of interest" description="Disordered" evidence="1">
    <location>
        <begin position="64"/>
        <end position="103"/>
    </location>
</feature>
<feature type="compositionally biased region" description="Basic and acidic residues" evidence="1">
    <location>
        <begin position="1"/>
        <end position="19"/>
    </location>
</feature>
<protein>
    <submittedName>
        <fullName evidence="2">Uncharacterized protein</fullName>
    </submittedName>
</protein>
<feature type="compositionally biased region" description="Basic and acidic residues" evidence="1">
    <location>
        <begin position="186"/>
        <end position="200"/>
    </location>
</feature>
<sequence length="200" mass="22745">MEGDHRSQGSPHQEDEQVQHRQHLLHHAARHRRGGADRRRHQADHQHRQDRLCRAHLAHIGIGTLSVRDRARRQDQHDRPVDGKARQRGRGARGSGGSFGRHLEVQRLRRQAGHRWQLLAAAIHHHERRHAGAAEDREHARHGGGHAGIPPRAARGVHRSLALQARVRGEREGNRQDDDGGLLQHRRAEGHRDRLCALPA</sequence>
<evidence type="ECO:0000256" key="1">
    <source>
        <dbReference type="SAM" id="MobiDB-lite"/>
    </source>
</evidence>
<dbReference type="EMBL" id="VSSQ01025783">
    <property type="protein sequence ID" value="MPM74154.1"/>
    <property type="molecule type" value="Genomic_DNA"/>
</dbReference>
<evidence type="ECO:0000313" key="2">
    <source>
        <dbReference type="EMBL" id="MPM74154.1"/>
    </source>
</evidence>
<proteinExistence type="predicted"/>
<feature type="compositionally biased region" description="Basic and acidic residues" evidence="1">
    <location>
        <begin position="167"/>
        <end position="178"/>
    </location>
</feature>
<feature type="region of interest" description="Disordered" evidence="1">
    <location>
        <begin position="129"/>
        <end position="200"/>
    </location>
</feature>
<name>A0A645CB54_9ZZZZ</name>
<comment type="caution">
    <text evidence="2">The sequence shown here is derived from an EMBL/GenBank/DDBJ whole genome shotgun (WGS) entry which is preliminary data.</text>
</comment>
<feature type="region of interest" description="Disordered" evidence="1">
    <location>
        <begin position="1"/>
        <end position="52"/>
    </location>
</feature>